<accession>A0A1Y4T382</accession>
<comment type="caution">
    <text evidence="2">The sequence shown here is derived from an EMBL/GenBank/DDBJ whole genome shotgun (WGS) entry which is preliminary data.</text>
</comment>
<evidence type="ECO:0000313" key="2">
    <source>
        <dbReference type="EMBL" id="OUQ36574.1"/>
    </source>
</evidence>
<dbReference type="Pfam" id="PF00005">
    <property type="entry name" value="ABC_tran"/>
    <property type="match status" value="1"/>
</dbReference>
<proteinExistence type="predicted"/>
<dbReference type="OrthoDB" id="9802264at2"/>
<evidence type="ECO:0000313" key="3">
    <source>
        <dbReference type="Proteomes" id="UP000195305"/>
    </source>
</evidence>
<dbReference type="SUPFAM" id="SSF52540">
    <property type="entry name" value="P-loop containing nucleoside triphosphate hydrolases"/>
    <property type="match status" value="1"/>
</dbReference>
<dbReference type="GO" id="GO:0005524">
    <property type="term" value="F:ATP binding"/>
    <property type="evidence" value="ECO:0007669"/>
    <property type="project" value="InterPro"/>
</dbReference>
<dbReference type="EMBL" id="NFLJ01000001">
    <property type="protein sequence ID" value="OUQ36574.1"/>
    <property type="molecule type" value="Genomic_DNA"/>
</dbReference>
<feature type="domain" description="ABC transporter" evidence="1">
    <location>
        <begin position="2"/>
        <end position="52"/>
    </location>
</feature>
<dbReference type="PANTHER" id="PTHR43875">
    <property type="entry name" value="MALTODEXTRIN IMPORT ATP-BINDING PROTEIN MSMX"/>
    <property type="match status" value="1"/>
</dbReference>
<gene>
    <name evidence="2" type="ORF">B5E75_00090</name>
</gene>
<sequence length="89" mass="9866">MDSSVKSIAVELGIDDLLERKPAEMSGGQQQRVAIARALVRKPSLLLMDEPLSNLDSALRNQLRFEIKKLHKSIGATIVYVTHGVRIDI</sequence>
<reference evidence="2 3" key="1">
    <citation type="journal article" date="2018" name="BMC Genomics">
        <title>Whole genome sequencing and function prediction of 133 gut anaerobes isolated from chicken caecum in pure cultures.</title>
        <authorList>
            <person name="Medvecky M."/>
            <person name="Cejkova D."/>
            <person name="Polansky O."/>
            <person name="Karasova D."/>
            <person name="Kubasova T."/>
            <person name="Cizek A."/>
            <person name="Rychlik I."/>
        </authorList>
    </citation>
    <scope>NUCLEOTIDE SEQUENCE [LARGE SCALE GENOMIC DNA]</scope>
    <source>
        <strain evidence="2 3">An13</strain>
    </source>
</reference>
<dbReference type="PANTHER" id="PTHR43875:SF1">
    <property type="entry name" value="OSMOPROTECTIVE COMPOUNDS UPTAKE ATP-BINDING PROTEIN GGTA"/>
    <property type="match status" value="1"/>
</dbReference>
<dbReference type="InterPro" id="IPR027417">
    <property type="entry name" value="P-loop_NTPase"/>
</dbReference>
<dbReference type="InterPro" id="IPR047641">
    <property type="entry name" value="ABC_transpr_MalK/UgpC-like"/>
</dbReference>
<dbReference type="Proteomes" id="UP000195305">
    <property type="component" value="Unassembled WGS sequence"/>
</dbReference>
<dbReference type="GO" id="GO:0055052">
    <property type="term" value="C:ATP-binding cassette (ABC) transporter complex, substrate-binding subunit-containing"/>
    <property type="evidence" value="ECO:0007669"/>
    <property type="project" value="TreeGrafter"/>
</dbReference>
<dbReference type="AlphaFoldDB" id="A0A1Y4T382"/>
<dbReference type="GO" id="GO:0016887">
    <property type="term" value="F:ATP hydrolysis activity"/>
    <property type="evidence" value="ECO:0007669"/>
    <property type="project" value="InterPro"/>
</dbReference>
<organism evidence="2 3">
    <name type="scientific">Massilimicrobiota timonensis</name>
    <dbReference type="NCBI Taxonomy" id="1776392"/>
    <lineage>
        <taxon>Bacteria</taxon>
        <taxon>Bacillati</taxon>
        <taxon>Bacillota</taxon>
        <taxon>Erysipelotrichia</taxon>
        <taxon>Erysipelotrichales</taxon>
        <taxon>Erysipelotrichaceae</taxon>
        <taxon>Massilimicrobiota</taxon>
    </lineage>
</organism>
<protein>
    <recommendedName>
        <fullName evidence="1">ABC transporter domain-containing protein</fullName>
    </recommendedName>
</protein>
<name>A0A1Y4T382_9FIRM</name>
<dbReference type="Gene3D" id="3.40.50.300">
    <property type="entry name" value="P-loop containing nucleotide triphosphate hydrolases"/>
    <property type="match status" value="1"/>
</dbReference>
<evidence type="ECO:0000259" key="1">
    <source>
        <dbReference type="Pfam" id="PF00005"/>
    </source>
</evidence>
<keyword evidence="3" id="KW-1185">Reference proteome</keyword>
<dbReference type="InterPro" id="IPR003439">
    <property type="entry name" value="ABC_transporter-like_ATP-bd"/>
</dbReference>